<protein>
    <recommendedName>
        <fullName evidence="4">Secreted protein</fullName>
    </recommendedName>
</protein>
<evidence type="ECO:0000256" key="1">
    <source>
        <dbReference type="SAM" id="MobiDB-lite"/>
    </source>
</evidence>
<evidence type="ECO:0000313" key="2">
    <source>
        <dbReference type="EMBL" id="KAJ1216152.1"/>
    </source>
</evidence>
<dbReference type="Proteomes" id="UP001066276">
    <property type="component" value="Chromosome 1_1"/>
</dbReference>
<dbReference type="AlphaFoldDB" id="A0AAV7WTY8"/>
<gene>
    <name evidence="2" type="ORF">NDU88_003758</name>
</gene>
<proteinExistence type="predicted"/>
<name>A0AAV7WTY8_PLEWA</name>
<evidence type="ECO:0008006" key="4">
    <source>
        <dbReference type="Google" id="ProtNLM"/>
    </source>
</evidence>
<organism evidence="2 3">
    <name type="scientific">Pleurodeles waltl</name>
    <name type="common">Iberian ribbed newt</name>
    <dbReference type="NCBI Taxonomy" id="8319"/>
    <lineage>
        <taxon>Eukaryota</taxon>
        <taxon>Metazoa</taxon>
        <taxon>Chordata</taxon>
        <taxon>Craniata</taxon>
        <taxon>Vertebrata</taxon>
        <taxon>Euteleostomi</taxon>
        <taxon>Amphibia</taxon>
        <taxon>Batrachia</taxon>
        <taxon>Caudata</taxon>
        <taxon>Salamandroidea</taxon>
        <taxon>Salamandridae</taxon>
        <taxon>Pleurodelinae</taxon>
        <taxon>Pleurodeles</taxon>
    </lineage>
</organism>
<reference evidence="2" key="1">
    <citation type="journal article" date="2022" name="bioRxiv">
        <title>Sequencing and chromosome-scale assembly of the giantPleurodeles waltlgenome.</title>
        <authorList>
            <person name="Brown T."/>
            <person name="Elewa A."/>
            <person name="Iarovenko S."/>
            <person name="Subramanian E."/>
            <person name="Araus A.J."/>
            <person name="Petzold A."/>
            <person name="Susuki M."/>
            <person name="Suzuki K.-i.T."/>
            <person name="Hayashi T."/>
            <person name="Toyoda A."/>
            <person name="Oliveira C."/>
            <person name="Osipova E."/>
            <person name="Leigh N.D."/>
            <person name="Simon A."/>
            <person name="Yun M.H."/>
        </authorList>
    </citation>
    <scope>NUCLEOTIDE SEQUENCE</scope>
    <source>
        <strain evidence="2">20211129_DDA</strain>
        <tissue evidence="2">Liver</tissue>
    </source>
</reference>
<feature type="region of interest" description="Disordered" evidence="1">
    <location>
        <begin position="82"/>
        <end position="106"/>
    </location>
</feature>
<sequence>MARQMSLFWWALTYMTCTREEEQSLPTVLRRHRQLGHMRKWRNPPVYRPLVDLLTMEERHLPVPFLQEDDPDDGVVAAVEPVDSDEDEAAEENNDNRESVIQRYFQ</sequence>
<comment type="caution">
    <text evidence="2">The sequence shown here is derived from an EMBL/GenBank/DDBJ whole genome shotgun (WGS) entry which is preliminary data.</text>
</comment>
<dbReference type="EMBL" id="JANPWB010000001">
    <property type="protein sequence ID" value="KAJ1216152.1"/>
    <property type="molecule type" value="Genomic_DNA"/>
</dbReference>
<feature type="compositionally biased region" description="Acidic residues" evidence="1">
    <location>
        <begin position="82"/>
        <end position="93"/>
    </location>
</feature>
<keyword evidence="3" id="KW-1185">Reference proteome</keyword>
<evidence type="ECO:0000313" key="3">
    <source>
        <dbReference type="Proteomes" id="UP001066276"/>
    </source>
</evidence>
<accession>A0AAV7WTY8</accession>